<dbReference type="InterPro" id="IPR015854">
    <property type="entry name" value="ABC_transpr_LolD-like"/>
</dbReference>
<dbReference type="GO" id="GO:0022857">
    <property type="term" value="F:transmembrane transporter activity"/>
    <property type="evidence" value="ECO:0007669"/>
    <property type="project" value="TreeGrafter"/>
</dbReference>
<dbReference type="Pfam" id="PF00005">
    <property type="entry name" value="ABC_tran"/>
    <property type="match status" value="1"/>
</dbReference>
<evidence type="ECO:0000256" key="1">
    <source>
        <dbReference type="ARBA" id="ARBA00002579"/>
    </source>
</evidence>
<dbReference type="EMBL" id="CP015994">
    <property type="protein sequence ID" value="ASI47994.1"/>
    <property type="molecule type" value="Genomic_DNA"/>
</dbReference>
<dbReference type="InterPro" id="IPR003593">
    <property type="entry name" value="AAA+_ATPase"/>
</dbReference>
<proteinExistence type="inferred from homology"/>
<dbReference type="CDD" id="cd03255">
    <property type="entry name" value="ABC_MJ0796_LolCDE_FtsE"/>
    <property type="match status" value="1"/>
</dbReference>
<dbReference type="GO" id="GO:0044874">
    <property type="term" value="P:lipoprotein localization to outer membrane"/>
    <property type="evidence" value="ECO:0007669"/>
    <property type="project" value="TreeGrafter"/>
</dbReference>
<dbReference type="InterPro" id="IPR017871">
    <property type="entry name" value="ABC_transporter-like_CS"/>
</dbReference>
<dbReference type="PROSITE" id="PS50893">
    <property type="entry name" value="ABC_TRANSPORTER_2"/>
    <property type="match status" value="1"/>
</dbReference>
<dbReference type="PROSITE" id="PS00211">
    <property type="entry name" value="ABC_TRANSPORTER_1"/>
    <property type="match status" value="1"/>
</dbReference>
<keyword evidence="10" id="KW-1185">Reference proteome</keyword>
<keyword evidence="6" id="KW-0067">ATP-binding</keyword>
<comment type="function">
    <text evidence="7">Part of an ABC transporter complex. Transmembrane domains (TMD) form a pore in the inner membrane and the ATP-binding domain (NBD) is responsible for energy generation.</text>
</comment>
<dbReference type="RefSeq" id="WP_075139357.1">
    <property type="nucleotide sequence ID" value="NZ_CP015994.1"/>
</dbReference>
<dbReference type="FunFam" id="3.40.50.300:FF:000056">
    <property type="entry name" value="Cell division ATP-binding protein FtsE"/>
    <property type="match status" value="1"/>
</dbReference>
<evidence type="ECO:0000256" key="7">
    <source>
        <dbReference type="ARBA" id="ARBA00024725"/>
    </source>
</evidence>
<evidence type="ECO:0000313" key="9">
    <source>
        <dbReference type="EMBL" id="ASI47994.1"/>
    </source>
</evidence>
<evidence type="ECO:0000256" key="4">
    <source>
        <dbReference type="ARBA" id="ARBA00022448"/>
    </source>
</evidence>
<name>A0A2Z2L8M6_9RICK</name>
<dbReference type="InterPro" id="IPR017911">
    <property type="entry name" value="MacB-like_ATP-bd"/>
</dbReference>
<feature type="domain" description="ABC transporter" evidence="8">
    <location>
        <begin position="5"/>
        <end position="224"/>
    </location>
</feature>
<keyword evidence="4" id="KW-0813">Transport</keyword>
<dbReference type="Gene3D" id="3.40.50.300">
    <property type="entry name" value="P-loop containing nucleotide triphosphate hydrolases"/>
    <property type="match status" value="1"/>
</dbReference>
<dbReference type="GO" id="GO:0005886">
    <property type="term" value="C:plasma membrane"/>
    <property type="evidence" value="ECO:0007669"/>
    <property type="project" value="TreeGrafter"/>
</dbReference>
<evidence type="ECO:0000259" key="8">
    <source>
        <dbReference type="PROSITE" id="PS50893"/>
    </source>
</evidence>
<dbReference type="GO" id="GO:0005524">
    <property type="term" value="F:ATP binding"/>
    <property type="evidence" value="ECO:0007669"/>
    <property type="project" value="UniProtKB-KW"/>
</dbReference>
<protein>
    <recommendedName>
        <fullName evidence="3">Cell division ATP-binding protein FtsE</fullName>
    </recommendedName>
</protein>
<keyword evidence="5" id="KW-0547">Nucleotide-binding</keyword>
<dbReference type="PANTHER" id="PTHR24220">
    <property type="entry name" value="IMPORT ATP-BINDING PROTEIN"/>
    <property type="match status" value="1"/>
</dbReference>
<dbReference type="SMART" id="SM00382">
    <property type="entry name" value="AAA"/>
    <property type="match status" value="1"/>
</dbReference>
<dbReference type="PANTHER" id="PTHR24220:SF689">
    <property type="entry name" value="LIPOPROTEIN-RELEASING SYSTEM ATP-BINDING PROTEIN LOLD"/>
    <property type="match status" value="1"/>
</dbReference>
<sequence>MTVMLEIIDVSKYYGRNNSTCVLSNVNLKIKRGEFVALIGSSGSGKSTLLHIASLLEAPTSGIVVVDGTVCTPASDRTRTIMRRKCMGFVYQFHHLLQEFSVLENVMLPQRILGHSRSVAEDAAIAILAEVGLQDKAECQISELSGGERQRVAVARGIVNSPAIMLADEPTGSLDPQMSRAVFSVLHKHVKAKNLAGLVATHDHNLAKKTDRVLSLNGGMLTEL</sequence>
<dbReference type="GO" id="GO:0089705">
    <property type="term" value="P:protein localization to outer membrane"/>
    <property type="evidence" value="ECO:0007669"/>
    <property type="project" value="TreeGrafter"/>
</dbReference>
<dbReference type="KEGG" id="aoh:AOV_04330"/>
<dbReference type="GO" id="GO:0016887">
    <property type="term" value="F:ATP hydrolysis activity"/>
    <property type="evidence" value="ECO:0007669"/>
    <property type="project" value="InterPro"/>
</dbReference>
<reference evidence="9 10" key="2">
    <citation type="journal article" date="2019" name="BMC Genomics">
        <title>The Anaplasma ovis genome reveals a high proportion of pseudogenes.</title>
        <authorList>
            <person name="Liu Z."/>
            <person name="Peasley A.M."/>
            <person name="Yang J."/>
            <person name="Li Y."/>
            <person name="Guan G."/>
            <person name="Luo J."/>
            <person name="Yin H."/>
            <person name="Brayton K.A."/>
        </authorList>
    </citation>
    <scope>NUCLEOTIDE SEQUENCE [LARGE SCALE GENOMIC DNA]</scope>
    <source>
        <strain evidence="9 10">Haibei</strain>
    </source>
</reference>
<dbReference type="OrthoDB" id="9802264at2"/>
<evidence type="ECO:0000256" key="2">
    <source>
        <dbReference type="ARBA" id="ARBA00005417"/>
    </source>
</evidence>
<dbReference type="Proteomes" id="UP000259762">
    <property type="component" value="Chromosome"/>
</dbReference>
<organism evidence="9 10">
    <name type="scientific">Anaplasma ovis str. Haibei</name>
    <dbReference type="NCBI Taxonomy" id="1248439"/>
    <lineage>
        <taxon>Bacteria</taxon>
        <taxon>Pseudomonadati</taxon>
        <taxon>Pseudomonadota</taxon>
        <taxon>Alphaproteobacteria</taxon>
        <taxon>Rickettsiales</taxon>
        <taxon>Anaplasmataceae</taxon>
        <taxon>Anaplasma</taxon>
    </lineage>
</organism>
<dbReference type="SUPFAM" id="SSF52540">
    <property type="entry name" value="P-loop containing nucleoside triphosphate hydrolases"/>
    <property type="match status" value="1"/>
</dbReference>
<evidence type="ECO:0000256" key="6">
    <source>
        <dbReference type="ARBA" id="ARBA00022840"/>
    </source>
</evidence>
<comment type="similarity">
    <text evidence="2">Belongs to the ABC transporter superfamily.</text>
</comment>
<comment type="function">
    <text evidence="1">Part of the ABC transporter FtsEX involved in cellular division. Important for assembly or stability of the septal ring.</text>
</comment>
<evidence type="ECO:0000256" key="5">
    <source>
        <dbReference type="ARBA" id="ARBA00022741"/>
    </source>
</evidence>
<reference evidence="10" key="1">
    <citation type="submission" date="2018-06" db="EMBL/GenBank/DDBJ databases">
        <title>The Anaplasma ovis genome reveals a high proportion of pseudogenes.</title>
        <authorList>
            <person name="Liu Z."/>
            <person name="Peasley A.M."/>
            <person name="Yang J."/>
            <person name="Li Y."/>
            <person name="Guan G."/>
            <person name="Luo J."/>
            <person name="Yin H."/>
            <person name="Brayton K.A."/>
        </authorList>
    </citation>
    <scope>NUCLEOTIDE SEQUENCE [LARGE SCALE GENOMIC DNA]</scope>
    <source>
        <strain evidence="10">Haibei</strain>
    </source>
</reference>
<dbReference type="InterPro" id="IPR003439">
    <property type="entry name" value="ABC_transporter-like_ATP-bd"/>
</dbReference>
<evidence type="ECO:0000313" key="10">
    <source>
        <dbReference type="Proteomes" id="UP000259762"/>
    </source>
</evidence>
<evidence type="ECO:0000256" key="3">
    <source>
        <dbReference type="ARBA" id="ARBA00020019"/>
    </source>
</evidence>
<accession>A0A2Z2L8M6</accession>
<dbReference type="InterPro" id="IPR027417">
    <property type="entry name" value="P-loop_NTPase"/>
</dbReference>
<gene>
    <name evidence="9" type="ORF">AOV_04330</name>
</gene>
<dbReference type="AlphaFoldDB" id="A0A2Z2L8M6"/>